<protein>
    <submittedName>
        <fullName evidence="3">NADP oxidoreductase</fullName>
    </submittedName>
</protein>
<dbReference type="OrthoDB" id="3194817at2"/>
<feature type="domain" description="Pyrroline-5-carboxylate reductase catalytic N-terminal" evidence="2">
    <location>
        <begin position="3"/>
        <end position="107"/>
    </location>
</feature>
<dbReference type="InterPro" id="IPR051267">
    <property type="entry name" value="STEAP_metalloreductase"/>
</dbReference>
<dbReference type="PANTHER" id="PTHR14239">
    <property type="entry name" value="DUDULIN-RELATED"/>
    <property type="match status" value="1"/>
</dbReference>
<reference evidence="3 4" key="1">
    <citation type="submission" date="2015-10" db="EMBL/GenBank/DDBJ databases">
        <title>Draft genome sequence of Streptomyces pseudovenezuelae DSM 40212, type strain for the species Streptomyces pseudovenezuelae.</title>
        <authorList>
            <person name="Ruckert C."/>
            <person name="Winkler A."/>
            <person name="Kalinowski J."/>
            <person name="Kampfer P."/>
            <person name="Glaeser S."/>
        </authorList>
    </citation>
    <scope>NUCLEOTIDE SEQUENCE [LARGE SCALE GENOMIC DNA]</scope>
    <source>
        <strain evidence="3 4">DSM 40212</strain>
    </source>
</reference>
<dbReference type="Pfam" id="PF03807">
    <property type="entry name" value="F420_oxidored"/>
    <property type="match status" value="1"/>
</dbReference>
<accession>A0A117PQY5</accession>
<evidence type="ECO:0000313" key="4">
    <source>
        <dbReference type="Proteomes" id="UP000053039"/>
    </source>
</evidence>
<name>A0A117PQY5_9ACTN</name>
<sequence length="232" mass="24260">MRYAVLGTGIVGRTIAGKLASLGHDVVIGTRDPGATLARTEPDGMGNPPFAQWHAEHGQVRLETFEAAAAFAETVVNTTAGGQSLNALQAAGAPNLSGKVLIDVANPLDFSAGMPPTLDPVDTDSLGERIQRAFPEAKVVKTLNTMNCFVMVDPARVAGEHTVFVSGDDTGAKKSVTALLGSFGWPEASVIDLGDITSARGVEMLLPIWLRLYGTLGHADFNFHIQGARPGA</sequence>
<dbReference type="Proteomes" id="UP000053039">
    <property type="component" value="Unassembled WGS sequence"/>
</dbReference>
<dbReference type="SUPFAM" id="SSF51735">
    <property type="entry name" value="NAD(P)-binding Rossmann-fold domains"/>
    <property type="match status" value="1"/>
</dbReference>
<proteinExistence type="predicted"/>
<evidence type="ECO:0000313" key="3">
    <source>
        <dbReference type="EMBL" id="KUM86797.1"/>
    </source>
</evidence>
<gene>
    <name evidence="3" type="ORF">AQI94_19200</name>
</gene>
<evidence type="ECO:0000256" key="1">
    <source>
        <dbReference type="ARBA" id="ARBA00023002"/>
    </source>
</evidence>
<comment type="caution">
    <text evidence="3">The sequence shown here is derived from an EMBL/GenBank/DDBJ whole genome shotgun (WGS) entry which is preliminary data.</text>
</comment>
<organism evidence="3 4">
    <name type="scientific">Streptomyces pseudovenezuelae</name>
    <dbReference type="NCBI Taxonomy" id="67350"/>
    <lineage>
        <taxon>Bacteria</taxon>
        <taxon>Bacillati</taxon>
        <taxon>Actinomycetota</taxon>
        <taxon>Actinomycetes</taxon>
        <taxon>Kitasatosporales</taxon>
        <taxon>Streptomycetaceae</taxon>
        <taxon>Streptomyces</taxon>
        <taxon>Streptomyces aurantiacus group</taxon>
    </lineage>
</organism>
<evidence type="ECO:0000259" key="2">
    <source>
        <dbReference type="Pfam" id="PF03807"/>
    </source>
</evidence>
<dbReference type="GO" id="GO:0016491">
    <property type="term" value="F:oxidoreductase activity"/>
    <property type="evidence" value="ECO:0007669"/>
    <property type="project" value="UniProtKB-KW"/>
</dbReference>
<dbReference type="EMBL" id="LMWM01000019">
    <property type="protein sequence ID" value="KUM86797.1"/>
    <property type="molecule type" value="Genomic_DNA"/>
</dbReference>
<dbReference type="RefSeq" id="WP_031045890.1">
    <property type="nucleotide sequence ID" value="NZ_KQ948147.1"/>
</dbReference>
<keyword evidence="1" id="KW-0560">Oxidoreductase</keyword>
<dbReference type="AlphaFoldDB" id="A0A117PQY5"/>
<dbReference type="Gene3D" id="3.40.50.720">
    <property type="entry name" value="NAD(P)-binding Rossmann-like Domain"/>
    <property type="match status" value="1"/>
</dbReference>
<dbReference type="InterPro" id="IPR028939">
    <property type="entry name" value="P5C_Rdtase_cat_N"/>
</dbReference>
<dbReference type="InterPro" id="IPR036291">
    <property type="entry name" value="NAD(P)-bd_dom_sf"/>
</dbReference>